<dbReference type="PANTHER" id="PTHR43649:SF13">
    <property type="entry name" value="CARBOHYDRATE ABC TRANSPORTER SUBSTRATE-BINDING PROTEIN"/>
    <property type="match status" value="1"/>
</dbReference>
<accession>A0A023DEC1</accession>
<dbReference type="Pfam" id="PF13416">
    <property type="entry name" value="SBP_bac_8"/>
    <property type="match status" value="1"/>
</dbReference>
<evidence type="ECO:0000313" key="2">
    <source>
        <dbReference type="EMBL" id="GAJ39371.1"/>
    </source>
</evidence>
<keyword evidence="3" id="KW-1185">Reference proteome</keyword>
<organism evidence="2 3">
    <name type="scientific">Parageobacillus caldoxylosilyticus NBRC 107762</name>
    <dbReference type="NCBI Taxonomy" id="1220594"/>
    <lineage>
        <taxon>Bacteria</taxon>
        <taxon>Bacillati</taxon>
        <taxon>Bacillota</taxon>
        <taxon>Bacilli</taxon>
        <taxon>Bacillales</taxon>
        <taxon>Anoxybacillaceae</taxon>
        <taxon>Saccharococcus</taxon>
    </lineage>
</organism>
<dbReference type="Gene3D" id="3.40.190.10">
    <property type="entry name" value="Periplasmic binding protein-like II"/>
    <property type="match status" value="2"/>
</dbReference>
<evidence type="ECO:0008006" key="4">
    <source>
        <dbReference type="Google" id="ProtNLM"/>
    </source>
</evidence>
<proteinExistence type="predicted"/>
<feature type="chain" id="PRO_5001513674" description="ABC transporter substrate-binding protein" evidence="1">
    <location>
        <begin position="26"/>
        <end position="444"/>
    </location>
</feature>
<dbReference type="PROSITE" id="PS51257">
    <property type="entry name" value="PROKAR_LIPOPROTEIN"/>
    <property type="match status" value="1"/>
</dbReference>
<keyword evidence="1" id="KW-0732">Signal</keyword>
<dbReference type="OrthoDB" id="9808332at2"/>
<protein>
    <recommendedName>
        <fullName evidence="4">ABC transporter substrate-binding protein</fullName>
    </recommendedName>
</protein>
<dbReference type="Proteomes" id="UP000023561">
    <property type="component" value="Unassembled WGS sequence"/>
</dbReference>
<dbReference type="InterPro" id="IPR050490">
    <property type="entry name" value="Bact_solute-bd_prot1"/>
</dbReference>
<sequence length="444" mass="49612">MKKKGVTKLIAALLAVALVGTGCQGQDGNEGKNDKGGGANNVVEVDFWAAPNPTQQAFWKKMADNYMNEHKNVKIKVSPMPESPSSEAGIQSAIASGHAPVISENISRGFAAQLAANHAIVPLDEFKGFDELISKRQMKETIAKWKFADNHQYVLPVYSNAMLFGWRMDVLKELGYNAPPKTYSEVIELGKKLKKKYPDKFLWARADLVQPTWWARWFDFFMLYNAASNGNSFVKGNKFVADDEAGVKTLQFFHDLSKNDLLLTRKATDPFENATAIMVDLGPWTFPYWAEKFPEMKFNQNYVLSLPPVPDDVDPKNAKTFADTKGLVIYASATKEQQQAAFDFVKWVYSDANNDLAWFKQTNLPPARDDLSTNKAFASYLAANPQLKQYAENIPNAIPPVDNEKVVDIQELIGKEALNPVVKGQKTAEKAWKDMKNAINGVLK</sequence>
<dbReference type="InterPro" id="IPR006059">
    <property type="entry name" value="SBP"/>
</dbReference>
<dbReference type="SUPFAM" id="SSF53850">
    <property type="entry name" value="Periplasmic binding protein-like II"/>
    <property type="match status" value="1"/>
</dbReference>
<dbReference type="AlphaFoldDB" id="A0A023DEC1"/>
<comment type="caution">
    <text evidence="2">The sequence shown here is derived from an EMBL/GenBank/DDBJ whole genome shotgun (WGS) entry which is preliminary data.</text>
</comment>
<gene>
    <name evidence="2" type="ORF">GCA01S_018_00230</name>
</gene>
<feature type="signal peptide" evidence="1">
    <location>
        <begin position="1"/>
        <end position="25"/>
    </location>
</feature>
<evidence type="ECO:0000256" key="1">
    <source>
        <dbReference type="SAM" id="SignalP"/>
    </source>
</evidence>
<dbReference type="EMBL" id="BAWO01000018">
    <property type="protein sequence ID" value="GAJ39371.1"/>
    <property type="molecule type" value="Genomic_DNA"/>
</dbReference>
<dbReference type="RefSeq" id="WP_042408346.1">
    <property type="nucleotide sequence ID" value="NZ_BAWO01000018.1"/>
</dbReference>
<evidence type="ECO:0000313" key="3">
    <source>
        <dbReference type="Proteomes" id="UP000023561"/>
    </source>
</evidence>
<dbReference type="PANTHER" id="PTHR43649">
    <property type="entry name" value="ARABINOSE-BINDING PROTEIN-RELATED"/>
    <property type="match status" value="1"/>
</dbReference>
<name>A0A023DEC1_9BACL</name>
<reference evidence="2 3" key="1">
    <citation type="submission" date="2014-04" db="EMBL/GenBank/DDBJ databases">
        <title>Whole genome shotgun sequence of Geobacillus caldoxylosilyticus NBRC 107762.</title>
        <authorList>
            <person name="Hosoyama A."/>
            <person name="Hosoyama Y."/>
            <person name="Katano-Makiyama Y."/>
            <person name="Tsuchikane K."/>
            <person name="Ohji S."/>
            <person name="Ichikawa N."/>
            <person name="Yamazoe A."/>
            <person name="Fujita N."/>
        </authorList>
    </citation>
    <scope>NUCLEOTIDE SEQUENCE [LARGE SCALE GENOMIC DNA]</scope>
    <source>
        <strain evidence="2 3">NBRC 107762</strain>
    </source>
</reference>